<protein>
    <submittedName>
        <fullName evidence="2">Antibiotic biosynthesis monooxygenase</fullName>
    </submittedName>
</protein>
<gene>
    <name evidence="2" type="ORF">ACFOOQ_09985</name>
</gene>
<keyword evidence="3" id="KW-1185">Reference proteome</keyword>
<dbReference type="EMBL" id="JBHRYJ010000001">
    <property type="protein sequence ID" value="MFC3675872.1"/>
    <property type="molecule type" value="Genomic_DNA"/>
</dbReference>
<evidence type="ECO:0000259" key="1">
    <source>
        <dbReference type="Pfam" id="PF03992"/>
    </source>
</evidence>
<dbReference type="Pfam" id="PF03992">
    <property type="entry name" value="ABM"/>
    <property type="match status" value="1"/>
</dbReference>
<reference evidence="3" key="1">
    <citation type="journal article" date="2019" name="Int. J. Syst. Evol. Microbiol.">
        <title>The Global Catalogue of Microorganisms (GCM) 10K type strain sequencing project: providing services to taxonomists for standard genome sequencing and annotation.</title>
        <authorList>
            <consortium name="The Broad Institute Genomics Platform"/>
            <consortium name="The Broad Institute Genome Sequencing Center for Infectious Disease"/>
            <person name="Wu L."/>
            <person name="Ma J."/>
        </authorList>
    </citation>
    <scope>NUCLEOTIDE SEQUENCE [LARGE SCALE GENOMIC DNA]</scope>
    <source>
        <strain evidence="3">KCTC 42182</strain>
    </source>
</reference>
<accession>A0ABV7VFP0</accession>
<name>A0ABV7VFP0_9PROT</name>
<dbReference type="InterPro" id="IPR011008">
    <property type="entry name" value="Dimeric_a/b-barrel"/>
</dbReference>
<dbReference type="Proteomes" id="UP001595711">
    <property type="component" value="Unassembled WGS sequence"/>
</dbReference>
<keyword evidence="2" id="KW-0560">Oxidoreductase</keyword>
<dbReference type="GO" id="GO:0004497">
    <property type="term" value="F:monooxygenase activity"/>
    <property type="evidence" value="ECO:0007669"/>
    <property type="project" value="UniProtKB-KW"/>
</dbReference>
<dbReference type="Gene3D" id="3.30.70.100">
    <property type="match status" value="1"/>
</dbReference>
<organism evidence="2 3">
    <name type="scientific">Ferrovibrio xuzhouensis</name>
    <dbReference type="NCBI Taxonomy" id="1576914"/>
    <lineage>
        <taxon>Bacteria</taxon>
        <taxon>Pseudomonadati</taxon>
        <taxon>Pseudomonadota</taxon>
        <taxon>Alphaproteobacteria</taxon>
        <taxon>Rhodospirillales</taxon>
        <taxon>Rhodospirillaceae</taxon>
        <taxon>Ferrovibrio</taxon>
    </lineage>
</organism>
<evidence type="ECO:0000313" key="2">
    <source>
        <dbReference type="EMBL" id="MFC3675872.1"/>
    </source>
</evidence>
<keyword evidence="2" id="KW-0503">Monooxygenase</keyword>
<sequence>MIARIWRGWATGGNVAAYRRHFEEIVQPHLAELPGFCGCLLLEGVAGAETEITAITLWRSLDDIRAFAGTDIAVARVEPAARAVLDRFSETAEHREVSTAVWPR</sequence>
<comment type="caution">
    <text evidence="2">The sequence shown here is derived from an EMBL/GenBank/DDBJ whole genome shotgun (WGS) entry which is preliminary data.</text>
</comment>
<feature type="domain" description="ABM" evidence="1">
    <location>
        <begin position="1"/>
        <end position="71"/>
    </location>
</feature>
<proteinExistence type="predicted"/>
<dbReference type="RefSeq" id="WP_379725262.1">
    <property type="nucleotide sequence ID" value="NZ_JBHRYJ010000001.1"/>
</dbReference>
<dbReference type="InterPro" id="IPR007138">
    <property type="entry name" value="ABM_dom"/>
</dbReference>
<evidence type="ECO:0000313" key="3">
    <source>
        <dbReference type="Proteomes" id="UP001595711"/>
    </source>
</evidence>
<dbReference type="SUPFAM" id="SSF54909">
    <property type="entry name" value="Dimeric alpha+beta barrel"/>
    <property type="match status" value="1"/>
</dbReference>